<dbReference type="Pfam" id="PF02371">
    <property type="entry name" value="Transposase_20"/>
    <property type="match status" value="1"/>
</dbReference>
<proteinExistence type="predicted"/>
<dbReference type="EMBL" id="FUWG01000007">
    <property type="protein sequence ID" value="SJZ38655.1"/>
    <property type="molecule type" value="Genomic_DNA"/>
</dbReference>
<dbReference type="STRING" id="261392.SAMN02745149_01033"/>
<dbReference type="GO" id="GO:0003677">
    <property type="term" value="F:DNA binding"/>
    <property type="evidence" value="ECO:0007669"/>
    <property type="project" value="InterPro"/>
</dbReference>
<keyword evidence="3" id="KW-1185">Reference proteome</keyword>
<dbReference type="GO" id="GO:0006313">
    <property type="term" value="P:DNA transposition"/>
    <property type="evidence" value="ECO:0007669"/>
    <property type="project" value="InterPro"/>
</dbReference>
<reference evidence="2 3" key="1">
    <citation type="submission" date="2017-02" db="EMBL/GenBank/DDBJ databases">
        <authorList>
            <person name="Peterson S.W."/>
        </authorList>
    </citation>
    <scope>NUCLEOTIDE SEQUENCE [LARGE SCALE GENOMIC DNA]</scope>
    <source>
        <strain evidence="2 3">ATCC BAA-908</strain>
    </source>
</reference>
<name>A0A1T4K8K2_TREPO</name>
<dbReference type="InterPro" id="IPR003346">
    <property type="entry name" value="Transposase_20"/>
</dbReference>
<organism evidence="2 3">
    <name type="scientific">Treponema porcinum</name>
    <dbReference type="NCBI Taxonomy" id="261392"/>
    <lineage>
        <taxon>Bacteria</taxon>
        <taxon>Pseudomonadati</taxon>
        <taxon>Spirochaetota</taxon>
        <taxon>Spirochaetia</taxon>
        <taxon>Spirochaetales</taxon>
        <taxon>Treponemataceae</taxon>
        <taxon>Treponema</taxon>
    </lineage>
</organism>
<accession>A0A1T4K8K2</accession>
<evidence type="ECO:0000259" key="1">
    <source>
        <dbReference type="Pfam" id="PF02371"/>
    </source>
</evidence>
<evidence type="ECO:0000313" key="2">
    <source>
        <dbReference type="EMBL" id="SJZ38655.1"/>
    </source>
</evidence>
<feature type="domain" description="Transposase IS116/IS110/IS902 C-terminal" evidence="1">
    <location>
        <begin position="57"/>
        <end position="107"/>
    </location>
</feature>
<sequence length="113" mass="12845">MRSEVYRNTIPQKFTDPATLKMVNADLAMFQAYNDIITKLEFQIEDSMEVQDPVSYSIINSVPGLGFILSLTILYEIDDIHRFSDVGKFISYCRLVKCSHESAGKKKKVESDG</sequence>
<protein>
    <submittedName>
        <fullName evidence="2">Transposase IS116/IS110/IS902 family protein</fullName>
    </submittedName>
</protein>
<dbReference type="GO" id="GO:0004803">
    <property type="term" value="F:transposase activity"/>
    <property type="evidence" value="ECO:0007669"/>
    <property type="project" value="InterPro"/>
</dbReference>
<dbReference type="OrthoDB" id="260101at2"/>
<dbReference type="PANTHER" id="PTHR33055:SF15">
    <property type="entry name" value="TRANSPOSASE-RELATED"/>
    <property type="match status" value="1"/>
</dbReference>
<dbReference type="GeneID" id="78316336"/>
<dbReference type="Proteomes" id="UP000190423">
    <property type="component" value="Unassembled WGS sequence"/>
</dbReference>
<dbReference type="AlphaFoldDB" id="A0A1T4K8K2"/>
<gene>
    <name evidence="2" type="ORF">SAMN02745149_01033</name>
</gene>
<dbReference type="RefSeq" id="WP_078932957.1">
    <property type="nucleotide sequence ID" value="NZ_FUWG01000007.1"/>
</dbReference>
<dbReference type="PANTHER" id="PTHR33055">
    <property type="entry name" value="TRANSPOSASE FOR INSERTION SEQUENCE ELEMENT IS1111A"/>
    <property type="match status" value="1"/>
</dbReference>
<dbReference type="InterPro" id="IPR047650">
    <property type="entry name" value="Transpos_IS110"/>
</dbReference>
<evidence type="ECO:0000313" key="3">
    <source>
        <dbReference type="Proteomes" id="UP000190423"/>
    </source>
</evidence>